<dbReference type="AlphaFoldDB" id="A0AAE3JIU1"/>
<reference evidence="2" key="1">
    <citation type="submission" date="2021-08" db="EMBL/GenBank/DDBJ databases">
        <title>Comparative analyses of Brucepasteria parasyntrophica and Teretinema zuelzerae.</title>
        <authorList>
            <person name="Song Y."/>
            <person name="Brune A."/>
        </authorList>
    </citation>
    <scope>NUCLEOTIDE SEQUENCE</scope>
    <source>
        <strain evidence="2">DSM 1903</strain>
    </source>
</reference>
<evidence type="ECO:0000259" key="1">
    <source>
        <dbReference type="Pfam" id="PF13482"/>
    </source>
</evidence>
<dbReference type="InterPro" id="IPR038720">
    <property type="entry name" value="YprB_RNase_H-like_dom"/>
</dbReference>
<dbReference type="Proteomes" id="UP001198163">
    <property type="component" value="Unassembled WGS sequence"/>
</dbReference>
<proteinExistence type="predicted"/>
<name>A0AAE3JIU1_9SPIR</name>
<protein>
    <submittedName>
        <fullName evidence="2">Ribonuclease H-like domain-containing protein</fullName>
    </submittedName>
</protein>
<evidence type="ECO:0000313" key="2">
    <source>
        <dbReference type="EMBL" id="MCD1654688.1"/>
    </source>
</evidence>
<feature type="domain" description="YprB ribonuclease H-like" evidence="1">
    <location>
        <begin position="101"/>
        <end position="271"/>
    </location>
</feature>
<dbReference type="PANTHER" id="PTHR38462">
    <property type="entry name" value="EXONUCLEASE-LIKE PROTEIN"/>
    <property type="match status" value="1"/>
</dbReference>
<keyword evidence="3" id="KW-1185">Reference proteome</keyword>
<evidence type="ECO:0000313" key="3">
    <source>
        <dbReference type="Proteomes" id="UP001198163"/>
    </source>
</evidence>
<dbReference type="Pfam" id="PF13482">
    <property type="entry name" value="RNase_H_2"/>
    <property type="match status" value="1"/>
</dbReference>
<dbReference type="EMBL" id="JAINWA010000003">
    <property type="protein sequence ID" value="MCD1654688.1"/>
    <property type="molecule type" value="Genomic_DNA"/>
</dbReference>
<organism evidence="2 3">
    <name type="scientific">Teretinema zuelzerae</name>
    <dbReference type="NCBI Taxonomy" id="156"/>
    <lineage>
        <taxon>Bacteria</taxon>
        <taxon>Pseudomonadati</taxon>
        <taxon>Spirochaetota</taxon>
        <taxon>Spirochaetia</taxon>
        <taxon>Spirochaetales</taxon>
        <taxon>Treponemataceae</taxon>
        <taxon>Teretinema</taxon>
    </lineage>
</organism>
<dbReference type="RefSeq" id="WP_230755166.1">
    <property type="nucleotide sequence ID" value="NZ_JAINWA010000003.1"/>
</dbReference>
<dbReference type="PANTHER" id="PTHR38462:SF1">
    <property type="entry name" value="YPRB RIBONUCLEASE H-LIKE DOMAIN-CONTAINING PROTEIN"/>
    <property type="match status" value="1"/>
</dbReference>
<dbReference type="GO" id="GO:0003676">
    <property type="term" value="F:nucleic acid binding"/>
    <property type="evidence" value="ECO:0007669"/>
    <property type="project" value="InterPro"/>
</dbReference>
<gene>
    <name evidence="2" type="ORF">K7J14_08215</name>
</gene>
<accession>A0AAE3JIU1</accession>
<dbReference type="InterPro" id="IPR036397">
    <property type="entry name" value="RNaseH_sf"/>
</dbReference>
<dbReference type="SUPFAM" id="SSF53098">
    <property type="entry name" value="Ribonuclease H-like"/>
    <property type="match status" value="1"/>
</dbReference>
<dbReference type="Gene3D" id="3.30.420.10">
    <property type="entry name" value="Ribonuclease H-like superfamily/Ribonuclease H"/>
    <property type="match status" value="1"/>
</dbReference>
<dbReference type="InterPro" id="IPR012337">
    <property type="entry name" value="RNaseH-like_sf"/>
</dbReference>
<comment type="caution">
    <text evidence="2">The sequence shown here is derived from an EMBL/GenBank/DDBJ whole genome shotgun (WGS) entry which is preliminary data.</text>
</comment>
<sequence length="368" mass="40369">MAKRSGLSGRLERIRAGKTSSPAGMVEAIPEVETGLDATGADGSMLTGWTAHDGQYYEKESRVALDFGPVKAFSPHLPLLFPSQRDMLLHCNDFELSKRLVFFDLETTGLSHGSGTVAFMAAVGKLEDGGAVLTVHQLILADYPGEPYFLERLEALIGKDPILVSFNGKCFDSQILVTRNLMNGLRPSYLSSSILHLDLLHPSRRLWKRKLESCRLQTIEAAMLGVVREDDLPGSEAPEAWFSWLKTGDSGNLLRIGEHNLIDCVSLARLLFRLDSAIEAAEGRAALIRALALRSEKKYMEAASFLKDCVLEGDPLALRLSAVDNEHRLGDLEEALRCAEALGDEKRAARLVSKISKLNAQGEFPEHG</sequence>